<accession>G6AX80</accession>
<dbReference type="EMBL" id="AFZZ01000108">
    <property type="protein sequence ID" value="EHJ40712.1"/>
    <property type="molecule type" value="Genomic_DNA"/>
</dbReference>
<comment type="caution">
    <text evidence="1">The sequence shown here is derived from an EMBL/GenBank/DDBJ whole genome shotgun (WGS) entry which is preliminary data.</text>
</comment>
<protein>
    <submittedName>
        <fullName evidence="1">Uncharacterized protein</fullName>
    </submittedName>
</protein>
<evidence type="ECO:0000313" key="1">
    <source>
        <dbReference type="EMBL" id="EHJ40712.1"/>
    </source>
</evidence>
<evidence type="ECO:0000313" key="2">
    <source>
        <dbReference type="Proteomes" id="UP000004407"/>
    </source>
</evidence>
<dbReference type="PATRIC" id="fig|1002367.3.peg.980"/>
<dbReference type="RefSeq" id="WP_007899082.1">
    <property type="nucleotide sequence ID" value="NZ_JH379411.1"/>
</dbReference>
<dbReference type="GeneID" id="78336944"/>
<gene>
    <name evidence="1" type="ORF">HMPREF0673_01230</name>
</gene>
<organism evidence="1 2">
    <name type="scientific">Leyella stercorea DSM 18206</name>
    <dbReference type="NCBI Taxonomy" id="1002367"/>
    <lineage>
        <taxon>Bacteria</taxon>
        <taxon>Pseudomonadati</taxon>
        <taxon>Bacteroidota</taxon>
        <taxon>Bacteroidia</taxon>
        <taxon>Bacteroidales</taxon>
        <taxon>Prevotellaceae</taxon>
        <taxon>Leyella</taxon>
    </lineage>
</organism>
<reference evidence="1 2" key="1">
    <citation type="submission" date="2011-08" db="EMBL/GenBank/DDBJ databases">
        <authorList>
            <person name="Weinstock G."/>
            <person name="Sodergren E."/>
            <person name="Clifton S."/>
            <person name="Fulton L."/>
            <person name="Fulton B."/>
            <person name="Courtney L."/>
            <person name="Fronick C."/>
            <person name="Harrison M."/>
            <person name="Strong C."/>
            <person name="Farmer C."/>
            <person name="Delahaunty K."/>
            <person name="Markovic C."/>
            <person name="Hall O."/>
            <person name="Minx P."/>
            <person name="Tomlinson C."/>
            <person name="Mitreva M."/>
            <person name="Hou S."/>
            <person name="Chen J."/>
            <person name="Wollam A."/>
            <person name="Pepin K.H."/>
            <person name="Johnson M."/>
            <person name="Bhonagiri V."/>
            <person name="Zhang X."/>
            <person name="Suruliraj S."/>
            <person name="Warren W."/>
            <person name="Chinwalla A."/>
            <person name="Mardis E.R."/>
            <person name="Wilson R.K."/>
        </authorList>
    </citation>
    <scope>NUCLEOTIDE SEQUENCE [LARGE SCALE GENOMIC DNA]</scope>
    <source>
        <strain evidence="1 2">DSM 18206</strain>
    </source>
</reference>
<dbReference type="AlphaFoldDB" id="G6AX80"/>
<proteinExistence type="predicted"/>
<dbReference type="HOGENOM" id="CLU_1048270_0_0_10"/>
<sequence>MYTDIHSDFISESLIEILKSGINACNSLNGGIESFPMAEYFMQSLFLKLTGALEQKMKCICWELATNNYSYRYDFLHNKNYGECSSYDEKNNIFNDIIRCIKEIDSKFELYRIWDDIEIETSVVEAERLDWEKKIEKARNKHVLTIIEKRQSLGNPMNDSEIDKLKNGIYNKPFPEEDFLILLSSIKRDEWFQKQLSIIKEILNKSQLKEWFPRENSNYITKLNIKFKSKDFAIINNKGMSLLGGGMVGFYKTVVYDHRNRCAHNTMSYQRNLPSLTKIADNNYMYYNYFFRYTLIVLMDSVISKLYNYYRELAVTSRFVL</sequence>
<name>G6AX80_9BACT</name>
<dbReference type="eggNOG" id="ENOG502ZSIY">
    <property type="taxonomic scope" value="Bacteria"/>
</dbReference>
<dbReference type="Proteomes" id="UP000004407">
    <property type="component" value="Unassembled WGS sequence"/>
</dbReference>